<feature type="region of interest" description="Disordered" evidence="1">
    <location>
        <begin position="52"/>
        <end position="72"/>
    </location>
</feature>
<dbReference type="Proteomes" id="UP001159405">
    <property type="component" value="Unassembled WGS sequence"/>
</dbReference>
<sequence length="72" mass="8276">MPVSLNIDANNMYLIPAKETICIKDQESYFALVIYLFRKLTRRTAAFEMVKWGDNHENGRRGPGDGDNEQRG</sequence>
<evidence type="ECO:0000256" key="1">
    <source>
        <dbReference type="SAM" id="MobiDB-lite"/>
    </source>
</evidence>
<accession>A0ABN8N4U8</accession>
<evidence type="ECO:0000313" key="3">
    <source>
        <dbReference type="Proteomes" id="UP001159405"/>
    </source>
</evidence>
<organism evidence="2 3">
    <name type="scientific">Porites lobata</name>
    <dbReference type="NCBI Taxonomy" id="104759"/>
    <lineage>
        <taxon>Eukaryota</taxon>
        <taxon>Metazoa</taxon>
        <taxon>Cnidaria</taxon>
        <taxon>Anthozoa</taxon>
        <taxon>Hexacorallia</taxon>
        <taxon>Scleractinia</taxon>
        <taxon>Fungiina</taxon>
        <taxon>Poritidae</taxon>
        <taxon>Porites</taxon>
    </lineage>
</organism>
<reference evidence="2 3" key="1">
    <citation type="submission" date="2022-05" db="EMBL/GenBank/DDBJ databases">
        <authorList>
            <consortium name="Genoscope - CEA"/>
            <person name="William W."/>
        </authorList>
    </citation>
    <scope>NUCLEOTIDE SEQUENCE [LARGE SCALE GENOMIC DNA]</scope>
</reference>
<proteinExistence type="predicted"/>
<name>A0ABN8N4U8_9CNID</name>
<dbReference type="EMBL" id="CALNXK010000010">
    <property type="protein sequence ID" value="CAH3042545.1"/>
    <property type="molecule type" value="Genomic_DNA"/>
</dbReference>
<keyword evidence="3" id="KW-1185">Reference proteome</keyword>
<gene>
    <name evidence="2" type="ORF">PLOB_00000986</name>
</gene>
<protein>
    <submittedName>
        <fullName evidence="2">Uncharacterized protein</fullName>
    </submittedName>
</protein>
<comment type="caution">
    <text evidence="2">The sequence shown here is derived from an EMBL/GenBank/DDBJ whole genome shotgun (WGS) entry which is preliminary data.</text>
</comment>
<evidence type="ECO:0000313" key="2">
    <source>
        <dbReference type="EMBL" id="CAH3042545.1"/>
    </source>
</evidence>